<evidence type="ECO:0000313" key="9">
    <source>
        <dbReference type="EMBL" id="KAF2296436.1"/>
    </source>
</evidence>
<dbReference type="AlphaFoldDB" id="A0A6A6L8R5"/>
<accession>A0A6A6L8R5</accession>
<dbReference type="PROSITE" id="PS51721">
    <property type="entry name" value="G_CP"/>
    <property type="match status" value="1"/>
</dbReference>
<comment type="subcellular location">
    <subcellularLocation>
        <location evidence="1">Nucleus</location>
        <location evidence="1">Nucleolus</location>
    </subcellularLocation>
</comment>
<comment type="caution">
    <text evidence="9">The sequence shown here is derived from an EMBL/GenBank/DDBJ whole genome shotgun (WGS) entry which is preliminary data.</text>
</comment>
<dbReference type="InterPro" id="IPR006073">
    <property type="entry name" value="GTP-bd"/>
</dbReference>
<reference evidence="9 10" key="1">
    <citation type="journal article" date="2020" name="Mol. Plant">
        <title>The Chromosome-Based Rubber Tree Genome Provides New Insights into Spurge Genome Evolution and Rubber Biosynthesis.</title>
        <authorList>
            <person name="Liu J."/>
            <person name="Shi C."/>
            <person name="Shi C.C."/>
            <person name="Li W."/>
            <person name="Zhang Q.J."/>
            <person name="Zhang Y."/>
            <person name="Li K."/>
            <person name="Lu H.F."/>
            <person name="Shi C."/>
            <person name="Zhu S.T."/>
            <person name="Xiao Z.Y."/>
            <person name="Nan H."/>
            <person name="Yue Y."/>
            <person name="Zhu X.G."/>
            <person name="Wu Y."/>
            <person name="Hong X.N."/>
            <person name="Fan G.Y."/>
            <person name="Tong Y."/>
            <person name="Zhang D."/>
            <person name="Mao C.L."/>
            <person name="Liu Y.L."/>
            <person name="Hao S.J."/>
            <person name="Liu W.Q."/>
            <person name="Lv M.Q."/>
            <person name="Zhang H.B."/>
            <person name="Liu Y."/>
            <person name="Hu-Tang G.R."/>
            <person name="Wang J.P."/>
            <person name="Wang J.H."/>
            <person name="Sun Y.H."/>
            <person name="Ni S.B."/>
            <person name="Chen W.B."/>
            <person name="Zhang X.C."/>
            <person name="Jiao Y.N."/>
            <person name="Eichler E.E."/>
            <person name="Li G.H."/>
            <person name="Liu X."/>
            <person name="Gao L.Z."/>
        </authorList>
    </citation>
    <scope>NUCLEOTIDE SEQUENCE [LARGE SCALE GENOMIC DNA]</scope>
    <source>
        <strain evidence="10">cv. GT1</strain>
        <tissue evidence="9">Leaf</tissue>
    </source>
</reference>
<dbReference type="InterPro" id="IPR030378">
    <property type="entry name" value="G_CP_dom"/>
</dbReference>
<keyword evidence="3 6" id="KW-0175">Coiled coil</keyword>
<gene>
    <name evidence="9" type="ORF">GH714_037975</name>
</gene>
<keyword evidence="2" id="KW-0547">Nucleotide-binding</keyword>
<dbReference type="InterPro" id="IPR050755">
    <property type="entry name" value="TRAFAC_YlqF/YawG_RiboMat"/>
</dbReference>
<sequence length="541" mass="61294">MVKKSKKSKSKRIPLRQKYKVLRKVKQHHKKKAKEAKKLGLNKKRKVEKDPGIPNDWPFKEQELKALEARRARALEELEQKKAARKERAQKRKLGLLEDDDISNFADVASAKEQNFEERNVDFSGIARNRDNSDRAFYKELVKVIEESDVILEVLDARDPSGTRCVDMEKMVMRSGHDKRLVLLLNKIDLVPREAVEKWLKYLREELPAVAFKCNTQEQRSNLGWKSSSKAAKTSNLLQTSDCLGAETLIKLLKNYSRSHDIKKSITVGVIGLPNVGKSSLINSLKRSHVVNVGATPGLTRSMQEVQLDKNVKLLDCPGVVLLKTGENNASIALRNCKRIEKLDDPISPVKEIIKLCPARLLVTLYKIPNFESVDDFLQKVASVRGRLKKGGVVDVEAAARVVLHDWNEGKIPYYTMPPTRNQDEPSEAKIVSELGKEFNVDEVYSGESSFIGSLKSVNDFHPVEVPPSCPINIDESMLERRKGGKKQLKWMPMDDDYDFKVDYIKKKGSAMDVEEESGKKDDDNQIIGKVLMSGVEFDDE</sequence>
<evidence type="ECO:0000313" key="10">
    <source>
        <dbReference type="Proteomes" id="UP000467840"/>
    </source>
</evidence>
<dbReference type="GO" id="GO:0051239">
    <property type="term" value="P:regulation of multicellular organismal process"/>
    <property type="evidence" value="ECO:0007669"/>
    <property type="project" value="UniProtKB-ARBA"/>
</dbReference>
<evidence type="ECO:0000256" key="2">
    <source>
        <dbReference type="ARBA" id="ARBA00022741"/>
    </source>
</evidence>
<dbReference type="PANTHER" id="PTHR11089">
    <property type="entry name" value="GTP-BINDING PROTEIN-RELATED"/>
    <property type="match status" value="1"/>
</dbReference>
<evidence type="ECO:0000256" key="1">
    <source>
        <dbReference type="ARBA" id="ARBA00004604"/>
    </source>
</evidence>
<evidence type="ECO:0000256" key="7">
    <source>
        <dbReference type="SAM" id="MobiDB-lite"/>
    </source>
</evidence>
<keyword evidence="5" id="KW-0539">Nucleus</keyword>
<keyword evidence="4" id="KW-0342">GTP-binding</keyword>
<dbReference type="InterPro" id="IPR023179">
    <property type="entry name" value="GTP-bd_ortho_bundle_sf"/>
</dbReference>
<dbReference type="Proteomes" id="UP000467840">
    <property type="component" value="Chromosome 7"/>
</dbReference>
<feature type="domain" description="CP-type G" evidence="8">
    <location>
        <begin position="138"/>
        <end position="323"/>
    </location>
</feature>
<dbReference type="GO" id="GO:0005730">
    <property type="term" value="C:nucleolus"/>
    <property type="evidence" value="ECO:0007669"/>
    <property type="project" value="UniProtKB-SubCell"/>
</dbReference>
<evidence type="ECO:0000256" key="3">
    <source>
        <dbReference type="ARBA" id="ARBA00023054"/>
    </source>
</evidence>
<evidence type="ECO:0000256" key="4">
    <source>
        <dbReference type="ARBA" id="ARBA00023134"/>
    </source>
</evidence>
<organism evidence="9 10">
    <name type="scientific">Hevea brasiliensis</name>
    <name type="common">Para rubber tree</name>
    <name type="synonym">Siphonia brasiliensis</name>
    <dbReference type="NCBI Taxonomy" id="3981"/>
    <lineage>
        <taxon>Eukaryota</taxon>
        <taxon>Viridiplantae</taxon>
        <taxon>Streptophyta</taxon>
        <taxon>Embryophyta</taxon>
        <taxon>Tracheophyta</taxon>
        <taxon>Spermatophyta</taxon>
        <taxon>Magnoliopsida</taxon>
        <taxon>eudicotyledons</taxon>
        <taxon>Gunneridae</taxon>
        <taxon>Pentapetalae</taxon>
        <taxon>rosids</taxon>
        <taxon>fabids</taxon>
        <taxon>Malpighiales</taxon>
        <taxon>Euphorbiaceae</taxon>
        <taxon>Crotonoideae</taxon>
        <taxon>Micrandreae</taxon>
        <taxon>Hevea</taxon>
    </lineage>
</organism>
<feature type="compositionally biased region" description="Basic residues" evidence="7">
    <location>
        <begin position="23"/>
        <end position="46"/>
    </location>
</feature>
<dbReference type="Gene3D" id="3.40.50.300">
    <property type="entry name" value="P-loop containing nucleotide triphosphate hydrolases"/>
    <property type="match status" value="1"/>
</dbReference>
<name>A0A6A6L8R5_HEVBR</name>
<dbReference type="FunFam" id="1.10.1580.10:FF:000002">
    <property type="entry name" value="Guanine nucleotide-binding protein-like 3 (nucleolar)-like"/>
    <property type="match status" value="1"/>
</dbReference>
<dbReference type="GO" id="GO:0005525">
    <property type="term" value="F:GTP binding"/>
    <property type="evidence" value="ECO:0007669"/>
    <property type="project" value="UniProtKB-KW"/>
</dbReference>
<dbReference type="InterPro" id="IPR014813">
    <property type="entry name" value="Gnl3_N_dom"/>
</dbReference>
<keyword evidence="10" id="KW-1185">Reference proteome</keyword>
<dbReference type="EMBL" id="JAAGAX010000013">
    <property type="protein sequence ID" value="KAF2296436.1"/>
    <property type="molecule type" value="Genomic_DNA"/>
</dbReference>
<feature type="coiled-coil region" evidence="6">
    <location>
        <begin position="64"/>
        <end position="92"/>
    </location>
</feature>
<dbReference type="PANTHER" id="PTHR11089:SF30">
    <property type="entry name" value="GUANINE NUCLEOTIDE-BINDING PROTEIN-LIKE 3 HOMOLOG"/>
    <property type="match status" value="1"/>
</dbReference>
<proteinExistence type="predicted"/>
<dbReference type="GO" id="GO:0050793">
    <property type="term" value="P:regulation of developmental process"/>
    <property type="evidence" value="ECO:0007669"/>
    <property type="project" value="UniProtKB-ARBA"/>
</dbReference>
<dbReference type="Gene3D" id="1.10.1580.10">
    <property type="match status" value="1"/>
</dbReference>
<evidence type="ECO:0000259" key="8">
    <source>
        <dbReference type="PROSITE" id="PS51721"/>
    </source>
</evidence>
<evidence type="ECO:0000256" key="5">
    <source>
        <dbReference type="ARBA" id="ARBA00023242"/>
    </source>
</evidence>
<dbReference type="Pfam" id="PF01926">
    <property type="entry name" value="MMR_HSR1"/>
    <property type="match status" value="1"/>
</dbReference>
<dbReference type="InterPro" id="IPR027417">
    <property type="entry name" value="P-loop_NTPase"/>
</dbReference>
<dbReference type="SUPFAM" id="SSF52540">
    <property type="entry name" value="P-loop containing nucleoside triphosphate hydrolases"/>
    <property type="match status" value="1"/>
</dbReference>
<dbReference type="FunFam" id="3.40.50.300:FF:000571">
    <property type="entry name" value="Guanine nucleotide-binding protein-like NSN1"/>
    <property type="match status" value="1"/>
</dbReference>
<protein>
    <recommendedName>
        <fullName evidence="8">CP-type G domain-containing protein</fullName>
    </recommendedName>
</protein>
<feature type="region of interest" description="Disordered" evidence="7">
    <location>
        <begin position="23"/>
        <end position="59"/>
    </location>
</feature>
<evidence type="ECO:0000256" key="6">
    <source>
        <dbReference type="SAM" id="Coils"/>
    </source>
</evidence>
<dbReference type="Pfam" id="PF08701">
    <property type="entry name" value="GN3L_Grn1"/>
    <property type="match status" value="1"/>
</dbReference>
<dbReference type="CDD" id="cd04178">
    <property type="entry name" value="Nucleostemin_like"/>
    <property type="match status" value="1"/>
</dbReference>